<dbReference type="Gene3D" id="2.40.160.210">
    <property type="entry name" value="Acyl-CoA thioesterase, double hotdog domain"/>
    <property type="match status" value="1"/>
</dbReference>
<dbReference type="RefSeq" id="XP_034010990.1">
    <property type="nucleotide sequence ID" value="XM_034157109.1"/>
</dbReference>
<dbReference type="OMA" id="QSHTNQL"/>
<dbReference type="InterPro" id="IPR049450">
    <property type="entry name" value="ACOT8-like_C"/>
</dbReference>
<dbReference type="GO" id="GO:0009062">
    <property type="term" value="P:fatty acid catabolic process"/>
    <property type="evidence" value="ECO:0007669"/>
    <property type="project" value="TreeGrafter"/>
</dbReference>
<gene>
    <name evidence="5" type="ORF">DIURU_004256</name>
</gene>
<feature type="domain" description="Acyl-CoA thioesterase-like N-terminal HotDog" evidence="3">
    <location>
        <begin position="48"/>
        <end position="129"/>
    </location>
</feature>
<organism evidence="5 6">
    <name type="scientific">Diutina rugosa</name>
    <name type="common">Yeast</name>
    <name type="synonym">Candida rugosa</name>
    <dbReference type="NCBI Taxonomy" id="5481"/>
    <lineage>
        <taxon>Eukaryota</taxon>
        <taxon>Fungi</taxon>
        <taxon>Dikarya</taxon>
        <taxon>Ascomycota</taxon>
        <taxon>Saccharomycotina</taxon>
        <taxon>Pichiomycetes</taxon>
        <taxon>Debaryomycetaceae</taxon>
        <taxon>Diutina</taxon>
    </lineage>
</organism>
<dbReference type="GO" id="GO:0047617">
    <property type="term" value="F:fatty acyl-CoA hydrolase activity"/>
    <property type="evidence" value="ECO:0007669"/>
    <property type="project" value="InterPro"/>
</dbReference>
<dbReference type="PANTHER" id="PTHR11066:SF34">
    <property type="entry name" value="ACYL-COENZYME A THIOESTERASE 8"/>
    <property type="match status" value="1"/>
</dbReference>
<dbReference type="Proteomes" id="UP000449547">
    <property type="component" value="Unassembled WGS sequence"/>
</dbReference>
<dbReference type="Pfam" id="PF20789">
    <property type="entry name" value="4HBT_3C"/>
    <property type="match status" value="1"/>
</dbReference>
<dbReference type="GeneID" id="54782907"/>
<comment type="caution">
    <text evidence="5">The sequence shown here is derived from an EMBL/GenBank/DDBJ whole genome shotgun (WGS) entry which is preliminary data.</text>
</comment>
<dbReference type="InterPro" id="IPR003703">
    <property type="entry name" value="Acyl_CoA_thio"/>
</dbReference>
<name>A0A642UIH1_DIURU</name>
<dbReference type="InterPro" id="IPR042171">
    <property type="entry name" value="Acyl-CoA_hotdog"/>
</dbReference>
<keyword evidence="2" id="KW-0378">Hydrolase</keyword>
<proteinExistence type="inferred from homology"/>
<sequence length="344" mass="39417">MSQFDAIYDNPNICKLEEKLDVIPGEPSDKPGFHNYVGKYPLQPPLDGARGVYGGEFVAQGTYAAWASVPDPEMSPHSLHSYFVKAGSSESPIRWEVQEISNTRNYANRLCHGYQSHTGKLCFTLQVSFVRNNNATRRNELGHRDGVQPLQIQRKPQAFFNKYKDRLESEPYFEHTHGLMQNYIPREFLQTDYNIDLKTRGNVEFGFFTKVNDNLDVAHNPVKAKITSMLFLSDSFWLATLAKALGLPIAGHHFDTVNYFRVSLDHQVYIHDTEFDPSQWMFIDYNFSTMRNDRVLCHCQYYTLEGKMVASVVQEALVYLGEKIIRSAQTHFGPEPTKPTTAKL</sequence>
<evidence type="ECO:0000259" key="4">
    <source>
        <dbReference type="Pfam" id="PF20789"/>
    </source>
</evidence>
<evidence type="ECO:0000313" key="6">
    <source>
        <dbReference type="Proteomes" id="UP000449547"/>
    </source>
</evidence>
<dbReference type="SUPFAM" id="SSF54637">
    <property type="entry name" value="Thioesterase/thiol ester dehydrase-isomerase"/>
    <property type="match status" value="2"/>
</dbReference>
<evidence type="ECO:0000256" key="1">
    <source>
        <dbReference type="ARBA" id="ARBA00006538"/>
    </source>
</evidence>
<protein>
    <recommendedName>
        <fullName evidence="7">Acyl-CoA thioesterase II</fullName>
    </recommendedName>
</protein>
<dbReference type="PANTHER" id="PTHR11066">
    <property type="entry name" value="ACYL-COA THIOESTERASE"/>
    <property type="match status" value="1"/>
</dbReference>
<feature type="domain" description="Acyl-CoA thioesterase-like C-terminal" evidence="4">
    <location>
        <begin position="225"/>
        <end position="318"/>
    </location>
</feature>
<evidence type="ECO:0000259" key="3">
    <source>
        <dbReference type="Pfam" id="PF13622"/>
    </source>
</evidence>
<dbReference type="GO" id="GO:0006637">
    <property type="term" value="P:acyl-CoA metabolic process"/>
    <property type="evidence" value="ECO:0007669"/>
    <property type="project" value="InterPro"/>
</dbReference>
<dbReference type="EMBL" id="SWFT01000122">
    <property type="protein sequence ID" value="KAA8899589.1"/>
    <property type="molecule type" value="Genomic_DNA"/>
</dbReference>
<accession>A0A642UIH1</accession>
<evidence type="ECO:0000313" key="5">
    <source>
        <dbReference type="EMBL" id="KAA8899589.1"/>
    </source>
</evidence>
<comment type="similarity">
    <text evidence="1">Belongs to the C/M/P thioester hydrolase family.</text>
</comment>
<dbReference type="VEuPathDB" id="FungiDB:DIURU_004256"/>
<keyword evidence="6" id="KW-1185">Reference proteome</keyword>
<dbReference type="Pfam" id="PF13622">
    <property type="entry name" value="4HBT_3"/>
    <property type="match status" value="1"/>
</dbReference>
<dbReference type="GO" id="GO:0005782">
    <property type="term" value="C:peroxisomal matrix"/>
    <property type="evidence" value="ECO:0007669"/>
    <property type="project" value="UniProtKB-SubCell"/>
</dbReference>
<dbReference type="InterPro" id="IPR049449">
    <property type="entry name" value="TesB_ACOT8-like_N"/>
</dbReference>
<dbReference type="OrthoDB" id="68328at2759"/>
<evidence type="ECO:0000256" key="2">
    <source>
        <dbReference type="ARBA" id="ARBA00022801"/>
    </source>
</evidence>
<dbReference type="InterPro" id="IPR029069">
    <property type="entry name" value="HotDog_dom_sf"/>
</dbReference>
<evidence type="ECO:0008006" key="7">
    <source>
        <dbReference type="Google" id="ProtNLM"/>
    </source>
</evidence>
<dbReference type="CDD" id="cd03444">
    <property type="entry name" value="Thioesterase_II_repeat1"/>
    <property type="match status" value="1"/>
</dbReference>
<dbReference type="AlphaFoldDB" id="A0A642UIH1"/>
<reference evidence="5 6" key="1">
    <citation type="submission" date="2019-07" db="EMBL/GenBank/DDBJ databases">
        <title>Genome assembly of two rare yeast pathogens: Diutina rugosa and Trichomonascus ciferrii.</title>
        <authorList>
            <person name="Mixao V."/>
            <person name="Saus E."/>
            <person name="Hansen A."/>
            <person name="Lass-Flor C."/>
            <person name="Gabaldon T."/>
        </authorList>
    </citation>
    <scope>NUCLEOTIDE SEQUENCE [LARGE SCALE GENOMIC DNA]</scope>
    <source>
        <strain evidence="5 6">CBS 613</strain>
    </source>
</reference>
<dbReference type="CDD" id="cd03445">
    <property type="entry name" value="Thioesterase_II_repeat2"/>
    <property type="match status" value="1"/>
</dbReference>